<dbReference type="InterPro" id="IPR018270">
    <property type="entry name" value="C_nuclsd_transpt_met_bac"/>
</dbReference>
<feature type="transmembrane region" description="Helical" evidence="7">
    <location>
        <begin position="6"/>
        <end position="21"/>
    </location>
</feature>
<name>A0AAC9TYY1_9GAMM</name>
<keyword evidence="6 7" id="KW-0472">Membrane</keyword>
<evidence type="ECO:0000256" key="7">
    <source>
        <dbReference type="RuleBase" id="RU362018"/>
    </source>
</evidence>
<evidence type="ECO:0000313" key="11">
    <source>
        <dbReference type="EMBL" id="ASJ96044.1"/>
    </source>
</evidence>
<dbReference type="Proteomes" id="UP000198233">
    <property type="component" value="Chromosome"/>
</dbReference>
<sequence>MDILMSLVGVVVLLGIGFLLSKDRKAINMRTVFGALAIQAFFAGFVLYVPIGKDILKGVSDGVSSVISYAQNGINFLFGDLAQFKVGFIFAINVLPVIVFFSSLIAVLYYLGIMQWIIRIIGGGLQKALGTSRTESMSATANIFVGQTEAPLVVRPFIATMTQSELFAIMVGGLASIAGSVLAGYAQMGVPIEYLVAASFMAAPGGLLMAKLMHPETDKTVNEMEELPEDPDKPANVLDAAAAGASSGMHLALNVGAMLIAFVGLIAMINGIIGGVTGIFGLEGITLELILGYIFMPLAFLIGVPWNEALVAGSFIGQKIVVNEFVAYLNFAPYLKDVADGGVLVEATNAVMSDRTKAIISFALCGFANLSSIAILLGGLGAMAPTRRHDLAKLGLRAVVAGSLANLMSATLAGLFLAL</sequence>
<dbReference type="InterPro" id="IPR011657">
    <property type="entry name" value="CNT_C_dom"/>
</dbReference>
<organism evidence="11 12">
    <name type="scientific">Shewanella marisflavi</name>
    <dbReference type="NCBI Taxonomy" id="260364"/>
    <lineage>
        <taxon>Bacteria</taxon>
        <taxon>Pseudomonadati</taxon>
        <taxon>Pseudomonadota</taxon>
        <taxon>Gammaproteobacteria</taxon>
        <taxon>Alteromonadales</taxon>
        <taxon>Shewanellaceae</taxon>
        <taxon>Shewanella</taxon>
    </lineage>
</organism>
<evidence type="ECO:0000256" key="4">
    <source>
        <dbReference type="ARBA" id="ARBA00022692"/>
    </source>
</evidence>
<evidence type="ECO:0000313" key="12">
    <source>
        <dbReference type="Proteomes" id="UP000198233"/>
    </source>
</evidence>
<evidence type="ECO:0000256" key="6">
    <source>
        <dbReference type="ARBA" id="ARBA00023136"/>
    </source>
</evidence>
<feature type="transmembrane region" description="Helical" evidence="7">
    <location>
        <begin position="358"/>
        <end position="382"/>
    </location>
</feature>
<comment type="subcellular location">
    <subcellularLocation>
        <location evidence="1">Cell membrane</location>
        <topology evidence="1">Multi-pass membrane protein</topology>
    </subcellularLocation>
</comment>
<dbReference type="KEGG" id="smav:CFF01_05315"/>
<gene>
    <name evidence="11" type="ORF">CFF01_05315</name>
</gene>
<protein>
    <recommendedName>
        <fullName evidence="7">Nucleoside permease</fullName>
    </recommendedName>
</protein>
<dbReference type="EMBL" id="CP022272">
    <property type="protein sequence ID" value="ASJ96044.1"/>
    <property type="molecule type" value="Genomic_DNA"/>
</dbReference>
<comment type="similarity">
    <text evidence="2 7">Belongs to the concentrative nucleoside transporter (CNT) (TC 2.A.41) family.</text>
</comment>
<feature type="transmembrane region" description="Helical" evidence="7">
    <location>
        <begin position="394"/>
        <end position="418"/>
    </location>
</feature>
<dbReference type="InterPro" id="IPR002668">
    <property type="entry name" value="CNT_N_dom"/>
</dbReference>
<dbReference type="Pfam" id="PF07662">
    <property type="entry name" value="Nucleos_tra2_C"/>
    <property type="match status" value="1"/>
</dbReference>
<evidence type="ECO:0000259" key="10">
    <source>
        <dbReference type="Pfam" id="PF07670"/>
    </source>
</evidence>
<dbReference type="NCBIfam" id="TIGR00804">
    <property type="entry name" value="nupC"/>
    <property type="match status" value="1"/>
</dbReference>
<dbReference type="InterPro" id="IPR011642">
    <property type="entry name" value="Gate_dom"/>
</dbReference>
<dbReference type="PANTHER" id="PTHR10590">
    <property type="entry name" value="SODIUM/NUCLEOSIDE COTRANSPORTER"/>
    <property type="match status" value="1"/>
</dbReference>
<dbReference type="PANTHER" id="PTHR10590:SF4">
    <property type="entry name" value="SOLUTE CARRIER FAMILY 28 MEMBER 3"/>
    <property type="match status" value="1"/>
</dbReference>
<keyword evidence="4 7" id="KW-0812">Transmembrane</keyword>
<feature type="transmembrane region" description="Helical" evidence="7">
    <location>
        <begin position="259"/>
        <end position="282"/>
    </location>
</feature>
<evidence type="ECO:0000256" key="1">
    <source>
        <dbReference type="ARBA" id="ARBA00004651"/>
    </source>
</evidence>
<dbReference type="GO" id="GO:0005886">
    <property type="term" value="C:plasma membrane"/>
    <property type="evidence" value="ECO:0007669"/>
    <property type="project" value="UniProtKB-SubCell"/>
</dbReference>
<evidence type="ECO:0000256" key="2">
    <source>
        <dbReference type="ARBA" id="ARBA00009033"/>
    </source>
</evidence>
<dbReference type="RefSeq" id="WP_088904104.1">
    <property type="nucleotide sequence ID" value="NZ_CP022272.1"/>
</dbReference>
<feature type="transmembrane region" description="Helical" evidence="7">
    <location>
        <begin position="33"/>
        <end position="51"/>
    </location>
</feature>
<dbReference type="GO" id="GO:0015293">
    <property type="term" value="F:symporter activity"/>
    <property type="evidence" value="ECO:0007669"/>
    <property type="project" value="TreeGrafter"/>
</dbReference>
<feature type="transmembrane region" description="Helical" evidence="7">
    <location>
        <begin position="289"/>
        <end position="306"/>
    </location>
</feature>
<accession>A0AAC9TYY1</accession>
<feature type="domain" description="Concentrative nucleoside transporter N-terminal" evidence="8">
    <location>
        <begin position="8"/>
        <end position="81"/>
    </location>
</feature>
<reference evidence="11 12" key="1">
    <citation type="submission" date="2017-06" db="EMBL/GenBank/DDBJ databases">
        <title>Complete genome sequence of Shewanella marisflavi EP1 associated with anaerobic 2,4-dinitrotoluene reduction and salt tolerance.</title>
        <authorList>
            <person name="Huang J."/>
        </authorList>
    </citation>
    <scope>NUCLEOTIDE SEQUENCE [LARGE SCALE GENOMIC DNA]</scope>
    <source>
        <strain evidence="11 12">EP1</strain>
    </source>
</reference>
<keyword evidence="5 7" id="KW-1133">Transmembrane helix</keyword>
<evidence type="ECO:0000256" key="3">
    <source>
        <dbReference type="ARBA" id="ARBA00022475"/>
    </source>
</evidence>
<dbReference type="AlphaFoldDB" id="A0AAC9TYY1"/>
<dbReference type="InterPro" id="IPR008276">
    <property type="entry name" value="C_nuclsd_transpt"/>
</dbReference>
<feature type="transmembrane region" description="Helical" evidence="7">
    <location>
        <begin position="86"/>
        <end position="111"/>
    </location>
</feature>
<feature type="domain" description="Nucleoside transporter/FeoB GTPase Gate" evidence="10">
    <location>
        <begin position="92"/>
        <end position="189"/>
    </location>
</feature>
<dbReference type="GO" id="GO:0005337">
    <property type="term" value="F:nucleoside transmembrane transporter activity"/>
    <property type="evidence" value="ECO:0007669"/>
    <property type="project" value="InterPro"/>
</dbReference>
<keyword evidence="3" id="KW-1003">Cell membrane</keyword>
<evidence type="ECO:0000259" key="8">
    <source>
        <dbReference type="Pfam" id="PF01773"/>
    </source>
</evidence>
<feature type="domain" description="Concentrative nucleoside transporter C-terminal" evidence="9">
    <location>
        <begin position="194"/>
        <end position="414"/>
    </location>
</feature>
<keyword evidence="7" id="KW-0813">Transport</keyword>
<dbReference type="Pfam" id="PF01773">
    <property type="entry name" value="Nucleos_tra2_N"/>
    <property type="match status" value="1"/>
</dbReference>
<evidence type="ECO:0000259" key="9">
    <source>
        <dbReference type="Pfam" id="PF07662"/>
    </source>
</evidence>
<evidence type="ECO:0000256" key="5">
    <source>
        <dbReference type="ARBA" id="ARBA00022989"/>
    </source>
</evidence>
<proteinExistence type="inferred from homology"/>
<feature type="transmembrane region" description="Helical" evidence="7">
    <location>
        <begin position="166"/>
        <end position="188"/>
    </location>
</feature>
<dbReference type="Pfam" id="PF07670">
    <property type="entry name" value="Gate"/>
    <property type="match status" value="1"/>
</dbReference>